<dbReference type="Gene3D" id="3.30.2310.20">
    <property type="entry name" value="RelE-like"/>
    <property type="match status" value="1"/>
</dbReference>
<accession>A0A562MAQ0</accession>
<name>A0A562MAQ0_9SPHI</name>
<reference evidence="1 2" key="1">
    <citation type="journal article" date="2015" name="Stand. Genomic Sci.">
        <title>Genomic Encyclopedia of Bacterial and Archaeal Type Strains, Phase III: the genomes of soil and plant-associated and newly described type strains.</title>
        <authorList>
            <person name="Whitman W.B."/>
            <person name="Woyke T."/>
            <person name="Klenk H.P."/>
            <person name="Zhou Y."/>
            <person name="Lilburn T.G."/>
            <person name="Beck B.J."/>
            <person name="De Vos P."/>
            <person name="Vandamme P."/>
            <person name="Eisen J.A."/>
            <person name="Garrity G."/>
            <person name="Hugenholtz P."/>
            <person name="Kyrpides N.C."/>
        </authorList>
    </citation>
    <scope>NUCLEOTIDE SEQUENCE [LARGE SCALE GENOMIC DNA]</scope>
    <source>
        <strain evidence="1 2">CGMCC 1.6855</strain>
    </source>
</reference>
<dbReference type="GO" id="GO:0006401">
    <property type="term" value="P:RNA catabolic process"/>
    <property type="evidence" value="ECO:0007669"/>
    <property type="project" value="InterPro"/>
</dbReference>
<dbReference type="NCBIfam" id="TIGR02116">
    <property type="entry name" value="toxin_Txe_YoeB"/>
    <property type="match status" value="1"/>
</dbReference>
<dbReference type="GO" id="GO:0004519">
    <property type="term" value="F:endonuclease activity"/>
    <property type="evidence" value="ECO:0007669"/>
    <property type="project" value="InterPro"/>
</dbReference>
<evidence type="ECO:0000313" key="2">
    <source>
        <dbReference type="Proteomes" id="UP000315908"/>
    </source>
</evidence>
<dbReference type="InterPro" id="IPR009614">
    <property type="entry name" value="YoeB_toxin"/>
</dbReference>
<dbReference type="OrthoDB" id="9801102at2"/>
<dbReference type="RefSeq" id="WP_145329403.1">
    <property type="nucleotide sequence ID" value="NZ_JBPFPU010000013.1"/>
</dbReference>
<dbReference type="Pfam" id="PF06769">
    <property type="entry name" value="YoeB_toxin"/>
    <property type="match status" value="1"/>
</dbReference>
<dbReference type="AlphaFoldDB" id="A0A562MAQ0"/>
<dbReference type="SUPFAM" id="SSF143011">
    <property type="entry name" value="RelE-like"/>
    <property type="match status" value="1"/>
</dbReference>
<dbReference type="InterPro" id="IPR035093">
    <property type="entry name" value="RelE/ParE_toxin_dom_sf"/>
</dbReference>
<evidence type="ECO:0000313" key="1">
    <source>
        <dbReference type="EMBL" id="TWI17016.1"/>
    </source>
</evidence>
<proteinExistence type="predicted"/>
<dbReference type="EMBL" id="VLKR01000024">
    <property type="protein sequence ID" value="TWI17016.1"/>
    <property type="molecule type" value="Genomic_DNA"/>
</dbReference>
<organism evidence="1 2">
    <name type="scientific">Sphingobacterium siyangense</name>
    <dbReference type="NCBI Taxonomy" id="459529"/>
    <lineage>
        <taxon>Bacteria</taxon>
        <taxon>Pseudomonadati</taxon>
        <taxon>Bacteroidota</taxon>
        <taxon>Sphingobacteriia</taxon>
        <taxon>Sphingobacteriales</taxon>
        <taxon>Sphingobacteriaceae</taxon>
        <taxon>Sphingobacterium</taxon>
    </lineage>
</organism>
<gene>
    <name evidence="1" type="ORF">IQ31_03995</name>
</gene>
<dbReference type="Proteomes" id="UP000315908">
    <property type="component" value="Unassembled WGS sequence"/>
</dbReference>
<protein>
    <submittedName>
        <fullName evidence="1">Toxin YoeB</fullName>
    </submittedName>
</protein>
<comment type="caution">
    <text evidence="1">The sequence shown here is derived from an EMBL/GenBank/DDBJ whole genome shotgun (WGS) entry which is preliminary data.</text>
</comment>
<sequence length="93" mass="10930">MGKYLIQYSKKAIRDLQMIKKSGRKSDRTKIDLFLLEMEESPRMGSGSPEQLKYFDGEIWSRAINKKDRLIYEIFEEEIAVVVIQALGHYNDK</sequence>